<dbReference type="CDD" id="cd05233">
    <property type="entry name" value="SDR_c"/>
    <property type="match status" value="1"/>
</dbReference>
<dbReference type="PANTHER" id="PTHR43669">
    <property type="entry name" value="5-KETO-D-GLUCONATE 5-REDUCTASE"/>
    <property type="match status" value="1"/>
</dbReference>
<dbReference type="AlphaFoldDB" id="M3B3C2"/>
<dbReference type="Gene3D" id="3.40.50.720">
    <property type="entry name" value="NAD(P)-binding Rossmann-like Domain"/>
    <property type="match status" value="1"/>
</dbReference>
<dbReference type="eggNOG" id="KOG0725">
    <property type="taxonomic scope" value="Eukaryota"/>
</dbReference>
<keyword evidence="5" id="KW-1185">Reference proteome</keyword>
<evidence type="ECO:0000256" key="3">
    <source>
        <dbReference type="SAM" id="MobiDB-lite"/>
    </source>
</evidence>
<sequence length="304" mass="33613">MSPSNWGTQPIQSAFRTHHSHPPPTLHPTLTRLPHPFIVCIIGASGKIGSSIALSYTQAGASALILASRRIPHLENLAQKCHAENSALEMEIWDCDVTCSKSVEGLAERIRRRWGRLDVVVLVSGVSGLIRTKLTETEVESFEEVTGTNYVGTFFCVKFLVPLMLEEEEEEEDVKKTFIGVSSMAAMIVRGPIANTQYCVSKCAQLKLLEHVHEQYQDQGLNCFAVHPGAVLSEQAERLAPIDFLPYLTDSPDLCGAFCVWLTVGEKQWLSGRLVSANWDVDELEGKKEEIVAKDALKLQLSLP</sequence>
<dbReference type="PANTHER" id="PTHR43669:SF3">
    <property type="entry name" value="ALCOHOL DEHYDROGENASE, PUTATIVE (AFU_ORTHOLOGUE AFUA_3G03445)-RELATED"/>
    <property type="match status" value="1"/>
</dbReference>
<evidence type="ECO:0000256" key="2">
    <source>
        <dbReference type="ARBA" id="ARBA00023002"/>
    </source>
</evidence>
<dbReference type="Proteomes" id="UP000016931">
    <property type="component" value="Unassembled WGS sequence"/>
</dbReference>
<evidence type="ECO:0000313" key="4">
    <source>
        <dbReference type="EMBL" id="EMF14292.1"/>
    </source>
</evidence>
<dbReference type="STRING" id="692275.M3B3C2"/>
<proteinExistence type="inferred from homology"/>
<evidence type="ECO:0000256" key="1">
    <source>
        <dbReference type="ARBA" id="ARBA00006484"/>
    </source>
</evidence>
<feature type="compositionally biased region" description="Polar residues" evidence="3">
    <location>
        <begin position="1"/>
        <end position="15"/>
    </location>
</feature>
<reference evidence="4 5" key="1">
    <citation type="journal article" date="2012" name="PLoS Pathog.">
        <title>Diverse lifestyles and strategies of plant pathogenesis encoded in the genomes of eighteen Dothideomycetes fungi.</title>
        <authorList>
            <person name="Ohm R.A."/>
            <person name="Feau N."/>
            <person name="Henrissat B."/>
            <person name="Schoch C.L."/>
            <person name="Horwitz B.A."/>
            <person name="Barry K.W."/>
            <person name="Condon B.J."/>
            <person name="Copeland A.C."/>
            <person name="Dhillon B."/>
            <person name="Glaser F."/>
            <person name="Hesse C.N."/>
            <person name="Kosti I."/>
            <person name="LaButti K."/>
            <person name="Lindquist E.A."/>
            <person name="Lucas S."/>
            <person name="Salamov A.A."/>
            <person name="Bradshaw R.E."/>
            <person name="Ciuffetti L."/>
            <person name="Hamelin R.C."/>
            <person name="Kema G.H.J."/>
            <person name="Lawrence C."/>
            <person name="Scott J.A."/>
            <person name="Spatafora J.W."/>
            <person name="Turgeon B.G."/>
            <person name="de Wit P.J.G.M."/>
            <person name="Zhong S."/>
            <person name="Goodwin S.B."/>
            <person name="Grigoriev I.V."/>
        </authorList>
    </citation>
    <scope>NUCLEOTIDE SEQUENCE [LARGE SCALE GENOMIC DNA]</scope>
    <source>
        <strain evidence="4 5">SO2202</strain>
    </source>
</reference>
<dbReference type="OMA" id="IANTAYC"/>
<dbReference type="EMBL" id="KB456262">
    <property type="protein sequence ID" value="EMF14292.1"/>
    <property type="molecule type" value="Genomic_DNA"/>
</dbReference>
<name>M3B3C2_SPHMS</name>
<protein>
    <submittedName>
        <fullName evidence="4">NAD(P)-binding protein</fullName>
    </submittedName>
</protein>
<dbReference type="HOGENOM" id="CLU_010194_8_0_1"/>
<dbReference type="GeneID" id="27900060"/>
<organism evidence="4 5">
    <name type="scientific">Sphaerulina musiva (strain SO2202)</name>
    <name type="common">Poplar stem canker fungus</name>
    <name type="synonym">Septoria musiva</name>
    <dbReference type="NCBI Taxonomy" id="692275"/>
    <lineage>
        <taxon>Eukaryota</taxon>
        <taxon>Fungi</taxon>
        <taxon>Dikarya</taxon>
        <taxon>Ascomycota</taxon>
        <taxon>Pezizomycotina</taxon>
        <taxon>Dothideomycetes</taxon>
        <taxon>Dothideomycetidae</taxon>
        <taxon>Mycosphaerellales</taxon>
        <taxon>Mycosphaerellaceae</taxon>
        <taxon>Sphaerulina</taxon>
    </lineage>
</organism>
<feature type="region of interest" description="Disordered" evidence="3">
    <location>
        <begin position="1"/>
        <end position="28"/>
    </location>
</feature>
<keyword evidence="2" id="KW-0560">Oxidoreductase</keyword>
<dbReference type="InterPro" id="IPR036291">
    <property type="entry name" value="NAD(P)-bd_dom_sf"/>
</dbReference>
<dbReference type="GO" id="GO:0016491">
    <property type="term" value="F:oxidoreductase activity"/>
    <property type="evidence" value="ECO:0007669"/>
    <property type="project" value="UniProtKB-KW"/>
</dbReference>
<comment type="similarity">
    <text evidence="1">Belongs to the short-chain dehydrogenases/reductases (SDR) family.</text>
</comment>
<dbReference type="Pfam" id="PF00106">
    <property type="entry name" value="adh_short"/>
    <property type="match status" value="1"/>
</dbReference>
<dbReference type="InterPro" id="IPR002347">
    <property type="entry name" value="SDR_fam"/>
</dbReference>
<dbReference type="OrthoDB" id="1933717at2759"/>
<evidence type="ECO:0000313" key="5">
    <source>
        <dbReference type="Proteomes" id="UP000016931"/>
    </source>
</evidence>
<dbReference type="RefSeq" id="XP_016762413.1">
    <property type="nucleotide sequence ID" value="XM_016902923.1"/>
</dbReference>
<gene>
    <name evidence="4" type="ORF">SEPMUDRAFT_140076</name>
</gene>
<dbReference type="SUPFAM" id="SSF51735">
    <property type="entry name" value="NAD(P)-binding Rossmann-fold domains"/>
    <property type="match status" value="1"/>
</dbReference>
<accession>M3B3C2</accession>